<sequence length="283" mass="30442">MTKIAIIGLGEMGASIAAVLSQNANHEVTGVDSDTKAVDFALKTGIITKKASNIEQIASQMDVIILATPVNIISQLIVQLSHLTLKKRVIITDTGSTKREIMALAEKLLTPQNITFIGGHAMAGTHKSGVYAADVNLYHNVIYFLMPSTISTSDSLIDLFKPLGANFKTMLVDEHDDLMAMISDVPHIVAFALVNAATSRLGTANKFGQYVAGGFKDTTRIAASDPELWTDALLSNSAAVLASQKQLIVELEKFNTAILANDRSKLMAMITEAKVSRETLLDR</sequence>
<reference evidence="5 6" key="1">
    <citation type="journal article" date="2017" name="Front. Microbiol.">
        <title>Genomic Characterization of Dairy Associated Leuconostoc Species and Diversity of Leuconostocs in Undefined Mixed Mesophilic Starter Cultures.</title>
        <authorList>
            <person name="Frantzen C.A."/>
            <person name="Kot W."/>
            <person name="Pedersen T.B."/>
            <person name="Ardo Y.M."/>
            <person name="Broadbent J.R."/>
            <person name="Neve H."/>
            <person name="Hansen L.H."/>
            <person name="Dal Bello F."/>
            <person name="Ostlie H.M."/>
            <person name="Kleppen H.P."/>
            <person name="Vogensen F.K."/>
            <person name="Holo H."/>
        </authorList>
    </citation>
    <scope>NUCLEOTIDE SEQUENCE [LARGE SCALE GENOMIC DNA]</scope>
    <source>
        <strain evidence="5 6">LMGCF08</strain>
    </source>
</reference>
<dbReference type="SUPFAM" id="SSF48179">
    <property type="entry name" value="6-phosphogluconate dehydrogenase C-terminal domain-like"/>
    <property type="match status" value="1"/>
</dbReference>
<dbReference type="Gene3D" id="1.10.3660.10">
    <property type="entry name" value="6-phosphogluconate dehydrogenase C-terminal like domain"/>
    <property type="match status" value="1"/>
</dbReference>
<proteinExistence type="inferred from homology"/>
<dbReference type="InterPro" id="IPR008927">
    <property type="entry name" value="6-PGluconate_DH-like_C_sf"/>
</dbReference>
<evidence type="ECO:0000259" key="4">
    <source>
        <dbReference type="PROSITE" id="PS51176"/>
    </source>
</evidence>
<dbReference type="GO" id="GO:0008977">
    <property type="term" value="F:prephenate dehydrogenase (NAD+) activity"/>
    <property type="evidence" value="ECO:0007669"/>
    <property type="project" value="InterPro"/>
</dbReference>
<dbReference type="InterPro" id="IPR003099">
    <property type="entry name" value="Prephen_DH"/>
</dbReference>
<dbReference type="GO" id="GO:0006571">
    <property type="term" value="P:tyrosine biosynthetic process"/>
    <property type="evidence" value="ECO:0007669"/>
    <property type="project" value="InterPro"/>
</dbReference>
<name>A0A1X0VDX5_LEUPS</name>
<dbReference type="Pfam" id="PF20463">
    <property type="entry name" value="PDH_C"/>
    <property type="match status" value="1"/>
</dbReference>
<evidence type="ECO:0000256" key="3">
    <source>
        <dbReference type="ARBA" id="ARBA00029440"/>
    </source>
</evidence>
<dbReference type="Pfam" id="PF02153">
    <property type="entry name" value="PDH_N"/>
    <property type="match status" value="1"/>
</dbReference>
<dbReference type="InterPro" id="IPR046825">
    <property type="entry name" value="PDH_C"/>
</dbReference>
<dbReference type="Proteomes" id="UP000192288">
    <property type="component" value="Unassembled WGS sequence"/>
</dbReference>
<dbReference type="eggNOG" id="COG0287">
    <property type="taxonomic scope" value="Bacteria"/>
</dbReference>
<dbReference type="InterPro" id="IPR050812">
    <property type="entry name" value="Preph/Arog_dehydrog"/>
</dbReference>
<gene>
    <name evidence="5" type="ORF">BMR96_04860</name>
</gene>
<evidence type="ECO:0000313" key="5">
    <source>
        <dbReference type="EMBL" id="ORI97913.1"/>
    </source>
</evidence>
<evidence type="ECO:0000256" key="2">
    <source>
        <dbReference type="ARBA" id="ARBA00023002"/>
    </source>
</evidence>
<dbReference type="STRING" id="33968.BMS77_08755"/>
<evidence type="ECO:0000256" key="1">
    <source>
        <dbReference type="ARBA" id="ARBA00007964"/>
    </source>
</evidence>
<dbReference type="GO" id="GO:0004665">
    <property type="term" value="F:prephenate dehydrogenase (NADP+) activity"/>
    <property type="evidence" value="ECO:0007669"/>
    <property type="project" value="InterPro"/>
</dbReference>
<comment type="pathway">
    <text evidence="3">Amino-acid biosynthesis.</text>
</comment>
<dbReference type="AlphaFoldDB" id="A0A1X0VDX5"/>
<organism evidence="5 6">
    <name type="scientific">Leuconostoc pseudomesenteroides</name>
    <dbReference type="NCBI Taxonomy" id="33968"/>
    <lineage>
        <taxon>Bacteria</taxon>
        <taxon>Bacillati</taxon>
        <taxon>Bacillota</taxon>
        <taxon>Bacilli</taxon>
        <taxon>Lactobacillales</taxon>
        <taxon>Lactobacillaceae</taxon>
        <taxon>Leuconostoc</taxon>
    </lineage>
</organism>
<dbReference type="InterPro" id="IPR046826">
    <property type="entry name" value="PDH_N"/>
</dbReference>
<dbReference type="Gene3D" id="3.40.50.720">
    <property type="entry name" value="NAD(P)-binding Rossmann-like Domain"/>
    <property type="match status" value="1"/>
</dbReference>
<dbReference type="PROSITE" id="PS51176">
    <property type="entry name" value="PDH_ADH"/>
    <property type="match status" value="1"/>
</dbReference>
<protein>
    <submittedName>
        <fullName evidence="5">Prephenate dehydrogenase</fullName>
    </submittedName>
</protein>
<evidence type="ECO:0000313" key="6">
    <source>
        <dbReference type="Proteomes" id="UP000192288"/>
    </source>
</evidence>
<dbReference type="SUPFAM" id="SSF51735">
    <property type="entry name" value="NAD(P)-binding Rossmann-fold domains"/>
    <property type="match status" value="1"/>
</dbReference>
<feature type="domain" description="Prephenate/arogenate dehydrogenase" evidence="4">
    <location>
        <begin position="2"/>
        <end position="283"/>
    </location>
</feature>
<comment type="similarity">
    <text evidence="1">Belongs to the prephenate/arogenate dehydrogenase family.</text>
</comment>
<dbReference type="PANTHER" id="PTHR21363">
    <property type="entry name" value="PREPHENATE DEHYDROGENASE"/>
    <property type="match status" value="1"/>
</dbReference>
<dbReference type="PANTHER" id="PTHR21363:SF0">
    <property type="entry name" value="PREPHENATE DEHYDROGENASE [NADP(+)]"/>
    <property type="match status" value="1"/>
</dbReference>
<dbReference type="RefSeq" id="WP_004910401.1">
    <property type="nucleotide sequence ID" value="NZ_MPLS01000012.1"/>
</dbReference>
<accession>A0A1X0VDX5</accession>
<comment type="caution">
    <text evidence="5">The sequence shown here is derived from an EMBL/GenBank/DDBJ whole genome shotgun (WGS) entry which is preliminary data.</text>
</comment>
<dbReference type="FunFam" id="3.40.50.720:FF:000208">
    <property type="entry name" value="Prephenate dehydrogenase"/>
    <property type="match status" value="1"/>
</dbReference>
<keyword evidence="2" id="KW-0560">Oxidoreductase</keyword>
<dbReference type="GO" id="GO:0070403">
    <property type="term" value="F:NAD+ binding"/>
    <property type="evidence" value="ECO:0007669"/>
    <property type="project" value="InterPro"/>
</dbReference>
<dbReference type="EMBL" id="MPLS01000012">
    <property type="protein sequence ID" value="ORI97913.1"/>
    <property type="molecule type" value="Genomic_DNA"/>
</dbReference>
<dbReference type="InterPro" id="IPR036291">
    <property type="entry name" value="NAD(P)-bd_dom_sf"/>
</dbReference>